<feature type="domain" description="Transposase-associated" evidence="2">
    <location>
        <begin position="16"/>
        <end position="91"/>
    </location>
</feature>
<feature type="non-terminal residue" evidence="3">
    <location>
        <position position="280"/>
    </location>
</feature>
<evidence type="ECO:0000313" key="3">
    <source>
        <dbReference type="EMBL" id="CAH9053773.1"/>
    </source>
</evidence>
<accession>A0AAV0BYA6</accession>
<evidence type="ECO:0000259" key="2">
    <source>
        <dbReference type="Pfam" id="PF13963"/>
    </source>
</evidence>
<dbReference type="AlphaFoldDB" id="A0AAV0BYA6"/>
<dbReference type="InterPro" id="IPR029480">
    <property type="entry name" value="Transpos_assoc"/>
</dbReference>
<dbReference type="EMBL" id="CAMAPF010000005">
    <property type="protein sequence ID" value="CAH9053773.1"/>
    <property type="molecule type" value="Genomic_DNA"/>
</dbReference>
<gene>
    <name evidence="3" type="ORF">CEPIT_LOCUS566</name>
</gene>
<keyword evidence="4" id="KW-1185">Reference proteome</keyword>
<dbReference type="PANTHER" id="PTHR10775:SF182">
    <property type="entry name" value="TRANSPOSON, EN_SPM-LIKE, TRANSPOSASE-ASSOCIATED DOMAIN PROTEIN-RELATED"/>
    <property type="match status" value="1"/>
</dbReference>
<dbReference type="PANTHER" id="PTHR10775">
    <property type="entry name" value="OS08G0208400 PROTEIN"/>
    <property type="match status" value="1"/>
</dbReference>
<dbReference type="Proteomes" id="UP001152523">
    <property type="component" value="Unassembled WGS sequence"/>
</dbReference>
<feature type="region of interest" description="Disordered" evidence="1">
    <location>
        <begin position="109"/>
        <end position="128"/>
    </location>
</feature>
<dbReference type="Pfam" id="PF13963">
    <property type="entry name" value="Transpos_assoc"/>
    <property type="match status" value="1"/>
</dbReference>
<sequence>MDKKNKKCRTLVKMDRSWMYGRRDTTEFFIGANGFIKAAVTHQKQQGHKGILCPCLRCRNLRRESDVNVILQHLFERGFRENYTIWTLHGETCQNGENVVSRAAADNLKRKSPDTTTELNWNSGNNGDDDFNDDQMDDFLKDVHDNFEQQPKSYESMVDAARIPLYSTSSFTKLSAVLKLFHLKAKHGWSNASFTELLTLIQEMLPEGNTLPDTTYKARKLLCPMGAEWEKFHACPNDCVLYRNEYENLDECPTCHLSRYKAKRSTNSASDTESSKIPAK</sequence>
<comment type="caution">
    <text evidence="3">The sequence shown here is derived from an EMBL/GenBank/DDBJ whole genome shotgun (WGS) entry which is preliminary data.</text>
</comment>
<evidence type="ECO:0000313" key="4">
    <source>
        <dbReference type="Proteomes" id="UP001152523"/>
    </source>
</evidence>
<evidence type="ECO:0000256" key="1">
    <source>
        <dbReference type="SAM" id="MobiDB-lite"/>
    </source>
</evidence>
<proteinExistence type="predicted"/>
<organism evidence="3 4">
    <name type="scientific">Cuscuta epithymum</name>
    <dbReference type="NCBI Taxonomy" id="186058"/>
    <lineage>
        <taxon>Eukaryota</taxon>
        <taxon>Viridiplantae</taxon>
        <taxon>Streptophyta</taxon>
        <taxon>Embryophyta</taxon>
        <taxon>Tracheophyta</taxon>
        <taxon>Spermatophyta</taxon>
        <taxon>Magnoliopsida</taxon>
        <taxon>eudicotyledons</taxon>
        <taxon>Gunneridae</taxon>
        <taxon>Pentapetalae</taxon>
        <taxon>asterids</taxon>
        <taxon>lamiids</taxon>
        <taxon>Solanales</taxon>
        <taxon>Convolvulaceae</taxon>
        <taxon>Cuscuteae</taxon>
        <taxon>Cuscuta</taxon>
        <taxon>Cuscuta subgen. Cuscuta</taxon>
    </lineage>
</organism>
<protein>
    <recommendedName>
        <fullName evidence="2">Transposase-associated domain-containing protein</fullName>
    </recommendedName>
</protein>
<reference evidence="3" key="1">
    <citation type="submission" date="2022-07" db="EMBL/GenBank/DDBJ databases">
        <authorList>
            <person name="Macas J."/>
            <person name="Novak P."/>
            <person name="Neumann P."/>
        </authorList>
    </citation>
    <scope>NUCLEOTIDE SEQUENCE</scope>
</reference>
<name>A0AAV0BYA6_9ASTE</name>